<dbReference type="Proteomes" id="UP001169066">
    <property type="component" value="Unassembled WGS sequence"/>
</dbReference>
<comment type="caution">
    <text evidence="3">The sequence shown here is derived from an EMBL/GenBank/DDBJ whole genome shotgun (WGS) entry which is preliminary data.</text>
</comment>
<dbReference type="PANTHER" id="PTHR30097">
    <property type="entry name" value="CATION EFFLUX SYSTEM PROTEIN CUSB"/>
    <property type="match status" value="1"/>
</dbReference>
<dbReference type="EMBL" id="JAQIBC010000002">
    <property type="protein sequence ID" value="MDM5263408.1"/>
    <property type="molecule type" value="Genomic_DNA"/>
</dbReference>
<reference evidence="3" key="1">
    <citation type="submission" date="2023-01" db="EMBL/GenBank/DDBJ databases">
        <title>Sulfurovum sp. XTW-4 genome assembly.</title>
        <authorList>
            <person name="Wang J."/>
        </authorList>
    </citation>
    <scope>NUCLEOTIDE SEQUENCE</scope>
    <source>
        <strain evidence="3">XTW-4</strain>
    </source>
</reference>
<name>A0ABT7QQQ2_9BACT</name>
<accession>A0ABT7QQQ2</accession>
<keyword evidence="4" id="KW-1185">Reference proteome</keyword>
<protein>
    <submittedName>
        <fullName evidence="3">Efflux RND transporter periplasmic adaptor subunit</fullName>
    </submittedName>
</protein>
<dbReference type="InterPro" id="IPR051909">
    <property type="entry name" value="MFP_Cation_Efflux"/>
</dbReference>
<feature type="chain" id="PRO_5045526814" evidence="2">
    <location>
        <begin position="18"/>
        <end position="357"/>
    </location>
</feature>
<evidence type="ECO:0000313" key="4">
    <source>
        <dbReference type="Proteomes" id="UP001169066"/>
    </source>
</evidence>
<evidence type="ECO:0000313" key="3">
    <source>
        <dbReference type="EMBL" id="MDM5263408.1"/>
    </source>
</evidence>
<organism evidence="3 4">
    <name type="scientific">Sulfurovum xiamenensis</name>
    <dbReference type="NCBI Taxonomy" id="3019066"/>
    <lineage>
        <taxon>Bacteria</taxon>
        <taxon>Pseudomonadati</taxon>
        <taxon>Campylobacterota</taxon>
        <taxon>Epsilonproteobacteria</taxon>
        <taxon>Campylobacterales</taxon>
        <taxon>Sulfurovaceae</taxon>
        <taxon>Sulfurovum</taxon>
    </lineage>
</organism>
<keyword evidence="2" id="KW-0732">Signal</keyword>
<evidence type="ECO:0000256" key="1">
    <source>
        <dbReference type="ARBA" id="ARBA00022448"/>
    </source>
</evidence>
<dbReference type="Gene3D" id="2.40.30.170">
    <property type="match status" value="1"/>
</dbReference>
<dbReference type="RefSeq" id="WP_289401483.1">
    <property type="nucleotide sequence ID" value="NZ_JAQIBC010000002.1"/>
</dbReference>
<keyword evidence="1" id="KW-0813">Transport</keyword>
<gene>
    <name evidence="3" type="ORF">PF327_04295</name>
</gene>
<sequence length="357" mass="40219">MKKQLIFLALFICSLNAETITLTSEQEANWKIKTEIPKSSDRLPLGEFIVEVVTPPSLLHTVSLPFEANVQILNVARYEKVDKGGILAEVTGTEWIETQQKAIAEVIEFRHHQHLTERKNLLCKEEIIPQKECMIANAELETDRIKVFASKAMLKSYGASDEMIDKLLKDLTLFPTIEIKSSVKGSVVQLLAAPGKSISPTEALFVIQQDGPLWIESSIEAYRAEVLREAQKVEIVLENHTFDSSILQISPVINHENQTREIRFLVPSDIKIFPGLRNSAKIILLEQCIKIRKDSVIKVGEAQVVFYKNKHGYTPLPVDIVSEDNQYYFVKPSPLLKNKIAISSVAILKSMLGNEDE</sequence>
<proteinExistence type="predicted"/>
<evidence type="ECO:0000256" key="2">
    <source>
        <dbReference type="SAM" id="SignalP"/>
    </source>
</evidence>
<dbReference type="PANTHER" id="PTHR30097:SF4">
    <property type="entry name" value="SLR6042 PROTEIN"/>
    <property type="match status" value="1"/>
</dbReference>
<feature type="signal peptide" evidence="2">
    <location>
        <begin position="1"/>
        <end position="17"/>
    </location>
</feature>